<dbReference type="AlphaFoldDB" id="A0A8K0WZC6"/>
<evidence type="ECO:0000313" key="9">
    <source>
        <dbReference type="Proteomes" id="UP000813385"/>
    </source>
</evidence>
<dbReference type="InterPro" id="IPR036259">
    <property type="entry name" value="MFS_trans_sf"/>
</dbReference>
<dbReference type="PROSITE" id="PS50850">
    <property type="entry name" value="MFS"/>
    <property type="match status" value="1"/>
</dbReference>
<feature type="transmembrane region" description="Helical" evidence="6">
    <location>
        <begin position="593"/>
        <end position="612"/>
    </location>
</feature>
<sequence length="617" mass="65034">MVFSSGLAHGSRAPKHRAQAPAADETTPLLPGRRTSVVLAPSSSGASSLTISSLDDLDEFVPWYTDVERNAANKAAAAASIREVAPTTAPVAPPSTPEEEEAAARKRMVLRVVAILVVGMFTYNADGSLVLATHPTIASEFNDLADSSWLFTAFALAGAATQAIYAKLSDIYGRRALLVTSYSFFAVGCFIVGIGGSMWEVVLGRVVSGSAGSAMGIVSILLITDLVPLREVAAWQSYVNLASTTGRSLGGPLGGFLADTIGWRWSFIGQAPVFMFALLLCLMYLPSDTKATAAPTTASDTPVKPAPKGSPLLRIDWLGAIVLALLILAFLTPLEIGGTKVPWTSPLIFAMFGAAGVLAALFVVVESRWAREPIFPLALFRQRDVVVSYFVTGCQTAAQLGLMFAVPLYFQVTQRTSNTVAGAHLFPAVAGNAAGGILAGAYIRRTGRYKRLMVLATICSSFSYLLLLLRWHGNTNIWESLYIVPGGFGMGVVQSAVFISVQASVHPANKAAATSGMWLSTSIGMILGLACISAVVTETMKWDLNAALRASGLDEIARRKIIEAASSSVHYIDKADPEVAKAVVAAYVRGLTYSHAVSLFCSLSALGGTVLLTEAAV</sequence>
<evidence type="ECO:0000259" key="7">
    <source>
        <dbReference type="PROSITE" id="PS50850"/>
    </source>
</evidence>
<dbReference type="EMBL" id="JAGPXD010000005">
    <property type="protein sequence ID" value="KAH7353300.1"/>
    <property type="molecule type" value="Genomic_DNA"/>
</dbReference>
<protein>
    <submittedName>
        <fullName evidence="8">Major facilitator superfamily transporter</fullName>
    </submittedName>
</protein>
<organism evidence="8 9">
    <name type="scientific">Plectosphaerella cucumerina</name>
    <dbReference type="NCBI Taxonomy" id="40658"/>
    <lineage>
        <taxon>Eukaryota</taxon>
        <taxon>Fungi</taxon>
        <taxon>Dikarya</taxon>
        <taxon>Ascomycota</taxon>
        <taxon>Pezizomycotina</taxon>
        <taxon>Sordariomycetes</taxon>
        <taxon>Hypocreomycetidae</taxon>
        <taxon>Glomerellales</taxon>
        <taxon>Plectosphaerellaceae</taxon>
        <taxon>Plectosphaerella</taxon>
    </lineage>
</organism>
<evidence type="ECO:0000256" key="6">
    <source>
        <dbReference type="SAM" id="Phobius"/>
    </source>
</evidence>
<dbReference type="InterPro" id="IPR020846">
    <property type="entry name" value="MFS_dom"/>
</dbReference>
<keyword evidence="4 6" id="KW-0472">Membrane</keyword>
<dbReference type="GO" id="GO:0000329">
    <property type="term" value="C:fungal-type vacuole membrane"/>
    <property type="evidence" value="ECO:0007669"/>
    <property type="project" value="TreeGrafter"/>
</dbReference>
<dbReference type="SUPFAM" id="SSF103473">
    <property type="entry name" value="MFS general substrate transporter"/>
    <property type="match status" value="2"/>
</dbReference>
<feature type="transmembrane region" description="Helical" evidence="6">
    <location>
        <begin position="517"/>
        <end position="536"/>
    </location>
</feature>
<feature type="region of interest" description="Disordered" evidence="5">
    <location>
        <begin position="1"/>
        <end position="33"/>
    </location>
</feature>
<dbReference type="Proteomes" id="UP000813385">
    <property type="component" value="Unassembled WGS sequence"/>
</dbReference>
<feature type="transmembrane region" description="Helical" evidence="6">
    <location>
        <begin position="343"/>
        <end position="365"/>
    </location>
</feature>
<dbReference type="GO" id="GO:0015174">
    <property type="term" value="F:basic amino acid transmembrane transporter activity"/>
    <property type="evidence" value="ECO:0007669"/>
    <property type="project" value="TreeGrafter"/>
</dbReference>
<dbReference type="Pfam" id="PF07690">
    <property type="entry name" value="MFS_1"/>
    <property type="match status" value="1"/>
</dbReference>
<feature type="transmembrane region" description="Helical" evidence="6">
    <location>
        <begin position="312"/>
        <end position="331"/>
    </location>
</feature>
<keyword evidence="3 6" id="KW-1133">Transmembrane helix</keyword>
<feature type="transmembrane region" description="Helical" evidence="6">
    <location>
        <begin position="265"/>
        <end position="285"/>
    </location>
</feature>
<dbReference type="OrthoDB" id="6770063at2759"/>
<keyword evidence="9" id="KW-1185">Reference proteome</keyword>
<feature type="transmembrane region" description="Helical" evidence="6">
    <location>
        <begin position="452"/>
        <end position="471"/>
    </location>
</feature>
<feature type="transmembrane region" description="Helical" evidence="6">
    <location>
        <begin position="422"/>
        <end position="443"/>
    </location>
</feature>
<feature type="domain" description="Major facilitator superfamily (MFS) profile" evidence="7">
    <location>
        <begin position="112"/>
        <end position="617"/>
    </location>
</feature>
<dbReference type="Gene3D" id="1.20.1250.20">
    <property type="entry name" value="MFS general substrate transporter like domains"/>
    <property type="match status" value="2"/>
</dbReference>
<comment type="caution">
    <text evidence="8">The sequence shown here is derived from an EMBL/GenBank/DDBJ whole genome shotgun (WGS) entry which is preliminary data.</text>
</comment>
<evidence type="ECO:0000256" key="5">
    <source>
        <dbReference type="SAM" id="MobiDB-lite"/>
    </source>
</evidence>
<dbReference type="PANTHER" id="PTHR23501:SF33">
    <property type="entry name" value="MAJOR FACILITATOR SUPERFAMILY (MFS) PROFILE DOMAIN-CONTAINING PROTEIN"/>
    <property type="match status" value="1"/>
</dbReference>
<reference evidence="8" key="1">
    <citation type="journal article" date="2021" name="Nat. Commun.">
        <title>Genetic determinants of endophytism in the Arabidopsis root mycobiome.</title>
        <authorList>
            <person name="Mesny F."/>
            <person name="Miyauchi S."/>
            <person name="Thiergart T."/>
            <person name="Pickel B."/>
            <person name="Atanasova L."/>
            <person name="Karlsson M."/>
            <person name="Huettel B."/>
            <person name="Barry K.W."/>
            <person name="Haridas S."/>
            <person name="Chen C."/>
            <person name="Bauer D."/>
            <person name="Andreopoulos W."/>
            <person name="Pangilinan J."/>
            <person name="LaButti K."/>
            <person name="Riley R."/>
            <person name="Lipzen A."/>
            <person name="Clum A."/>
            <person name="Drula E."/>
            <person name="Henrissat B."/>
            <person name="Kohler A."/>
            <person name="Grigoriev I.V."/>
            <person name="Martin F.M."/>
            <person name="Hacquard S."/>
        </authorList>
    </citation>
    <scope>NUCLEOTIDE SEQUENCE</scope>
    <source>
        <strain evidence="8">MPI-CAGE-AT-0016</strain>
    </source>
</reference>
<dbReference type="InterPro" id="IPR011701">
    <property type="entry name" value="MFS"/>
</dbReference>
<keyword evidence="2 6" id="KW-0812">Transmembrane</keyword>
<evidence type="ECO:0000256" key="2">
    <source>
        <dbReference type="ARBA" id="ARBA00022692"/>
    </source>
</evidence>
<feature type="transmembrane region" description="Helical" evidence="6">
    <location>
        <begin position="177"/>
        <end position="199"/>
    </location>
</feature>
<evidence type="ECO:0000313" key="8">
    <source>
        <dbReference type="EMBL" id="KAH7353300.1"/>
    </source>
</evidence>
<feature type="transmembrane region" description="Helical" evidence="6">
    <location>
        <begin position="386"/>
        <end position="410"/>
    </location>
</feature>
<evidence type="ECO:0000256" key="4">
    <source>
        <dbReference type="ARBA" id="ARBA00023136"/>
    </source>
</evidence>
<evidence type="ECO:0000256" key="3">
    <source>
        <dbReference type="ARBA" id="ARBA00022989"/>
    </source>
</evidence>
<accession>A0A8K0WZC6</accession>
<evidence type="ECO:0000256" key="1">
    <source>
        <dbReference type="ARBA" id="ARBA00004141"/>
    </source>
</evidence>
<feature type="transmembrane region" description="Helical" evidence="6">
    <location>
        <begin position="483"/>
        <end position="505"/>
    </location>
</feature>
<gene>
    <name evidence="8" type="ORF">B0T11DRAFT_116611</name>
</gene>
<feature type="transmembrane region" description="Helical" evidence="6">
    <location>
        <begin position="108"/>
        <end position="125"/>
    </location>
</feature>
<proteinExistence type="predicted"/>
<dbReference type="PANTHER" id="PTHR23501">
    <property type="entry name" value="MAJOR FACILITATOR SUPERFAMILY"/>
    <property type="match status" value="1"/>
</dbReference>
<feature type="transmembrane region" description="Helical" evidence="6">
    <location>
        <begin position="148"/>
        <end position="165"/>
    </location>
</feature>
<name>A0A8K0WZC6_9PEZI</name>
<comment type="subcellular location">
    <subcellularLocation>
        <location evidence="1">Membrane</location>
        <topology evidence="1">Multi-pass membrane protein</topology>
    </subcellularLocation>
</comment>